<dbReference type="Proteomes" id="UP000664859">
    <property type="component" value="Unassembled WGS sequence"/>
</dbReference>
<reference evidence="2" key="1">
    <citation type="submission" date="2021-02" db="EMBL/GenBank/DDBJ databases">
        <title>First Annotated Genome of the Yellow-green Alga Tribonema minus.</title>
        <authorList>
            <person name="Mahan K.M."/>
        </authorList>
    </citation>
    <scope>NUCLEOTIDE SEQUENCE</scope>
    <source>
        <strain evidence="2">UTEX B ZZ1240</strain>
    </source>
</reference>
<dbReference type="AlphaFoldDB" id="A0A835Z9F2"/>
<dbReference type="OrthoDB" id="2128708at2759"/>
<evidence type="ECO:0000313" key="2">
    <source>
        <dbReference type="EMBL" id="KAG5184728.1"/>
    </source>
</evidence>
<keyword evidence="1" id="KW-0732">Signal</keyword>
<evidence type="ECO:0000313" key="3">
    <source>
        <dbReference type="Proteomes" id="UP000664859"/>
    </source>
</evidence>
<protein>
    <submittedName>
        <fullName evidence="2">Uncharacterized protein</fullName>
    </submittedName>
</protein>
<evidence type="ECO:0000256" key="1">
    <source>
        <dbReference type="SAM" id="SignalP"/>
    </source>
</evidence>
<dbReference type="EMBL" id="JAFCMP010000154">
    <property type="protein sequence ID" value="KAG5184728.1"/>
    <property type="molecule type" value="Genomic_DNA"/>
</dbReference>
<organism evidence="2 3">
    <name type="scientific">Tribonema minus</name>
    <dbReference type="NCBI Taxonomy" id="303371"/>
    <lineage>
        <taxon>Eukaryota</taxon>
        <taxon>Sar</taxon>
        <taxon>Stramenopiles</taxon>
        <taxon>Ochrophyta</taxon>
        <taxon>PX clade</taxon>
        <taxon>Xanthophyceae</taxon>
        <taxon>Tribonematales</taxon>
        <taxon>Tribonemataceae</taxon>
        <taxon>Tribonema</taxon>
    </lineage>
</organism>
<feature type="chain" id="PRO_5033022316" evidence="1">
    <location>
        <begin position="20"/>
        <end position="188"/>
    </location>
</feature>
<name>A0A835Z9F2_9STRA</name>
<feature type="signal peptide" evidence="1">
    <location>
        <begin position="1"/>
        <end position="19"/>
    </location>
</feature>
<proteinExistence type="predicted"/>
<keyword evidence="3" id="KW-1185">Reference proteome</keyword>
<accession>A0A835Z9F2</accession>
<gene>
    <name evidence="2" type="ORF">JKP88DRAFT_289751</name>
</gene>
<comment type="caution">
    <text evidence="2">The sequence shown here is derived from an EMBL/GenBank/DDBJ whole genome shotgun (WGS) entry which is preliminary data.</text>
</comment>
<sequence>MWRATPAALLALCFWHAQAAQFRGFGAGGSAKPVVLFDDDNVLVELLWAWDVDDRPTMIKFVPGADQVMVAHKLGTLRLYDSIDSDVNDYKLLVDMTADLLVDMTADLLVDMTADVNSITDHGITSFEFHPDWDGGVRKLFVLYTGEPKDVRKLPNYKVVLPYRPPAYGTGPPGTHGQTWGDECEGLA</sequence>